<evidence type="ECO:0000313" key="3">
    <source>
        <dbReference type="Proteomes" id="UP001597097"/>
    </source>
</evidence>
<keyword evidence="3" id="KW-1185">Reference proteome</keyword>
<dbReference type="RefSeq" id="WP_219528237.1">
    <property type="nucleotide sequence ID" value="NZ_JAHKRM010000004.1"/>
</dbReference>
<sequence length="190" mass="19376">MHVGRPLLRALRAAVFAAACVLVSAALHVLAGGTVVRLTAIGGALALAWSGAYVLGGRQRGMNVLLGACFAAQYGMHHLFGATVPDLPSVTSQSPHEHGGGLGMLVVHAVAAFGSAWWLARGDAALATLLRLAVTSVSGFCSALFALAGALIEIVLPGRARSWDDAAPRRSSPFAATVSSRGPPISFSVL</sequence>
<evidence type="ECO:0000313" key="2">
    <source>
        <dbReference type="EMBL" id="MFD1544256.1"/>
    </source>
</evidence>
<keyword evidence="1" id="KW-0812">Transmembrane</keyword>
<feature type="transmembrane region" description="Helical" evidence="1">
    <location>
        <begin position="100"/>
        <end position="120"/>
    </location>
</feature>
<feature type="transmembrane region" description="Helical" evidence="1">
    <location>
        <begin position="62"/>
        <end position="80"/>
    </location>
</feature>
<protein>
    <recommendedName>
        <fullName evidence="4">MFS transporter</fullName>
    </recommendedName>
</protein>
<keyword evidence="1" id="KW-1133">Transmembrane helix</keyword>
<evidence type="ECO:0000256" key="1">
    <source>
        <dbReference type="SAM" id="Phobius"/>
    </source>
</evidence>
<organism evidence="2 3">
    <name type="scientific">Nonomuraea guangzhouensis</name>
    <dbReference type="NCBI Taxonomy" id="1291555"/>
    <lineage>
        <taxon>Bacteria</taxon>
        <taxon>Bacillati</taxon>
        <taxon>Actinomycetota</taxon>
        <taxon>Actinomycetes</taxon>
        <taxon>Streptosporangiales</taxon>
        <taxon>Streptosporangiaceae</taxon>
        <taxon>Nonomuraea</taxon>
    </lineage>
</organism>
<evidence type="ECO:0008006" key="4">
    <source>
        <dbReference type="Google" id="ProtNLM"/>
    </source>
</evidence>
<dbReference type="Proteomes" id="UP001597097">
    <property type="component" value="Unassembled WGS sequence"/>
</dbReference>
<gene>
    <name evidence="2" type="ORF">ACFSJ0_44945</name>
</gene>
<reference evidence="3" key="1">
    <citation type="journal article" date="2019" name="Int. J. Syst. Evol. Microbiol.">
        <title>The Global Catalogue of Microorganisms (GCM) 10K type strain sequencing project: providing services to taxonomists for standard genome sequencing and annotation.</title>
        <authorList>
            <consortium name="The Broad Institute Genomics Platform"/>
            <consortium name="The Broad Institute Genome Sequencing Center for Infectious Disease"/>
            <person name="Wu L."/>
            <person name="Ma J."/>
        </authorList>
    </citation>
    <scope>NUCLEOTIDE SEQUENCE [LARGE SCALE GENOMIC DNA]</scope>
    <source>
        <strain evidence="3">CGMCC 1.15399</strain>
    </source>
</reference>
<proteinExistence type="predicted"/>
<name>A0ABW4GPK9_9ACTN</name>
<feature type="transmembrane region" description="Helical" evidence="1">
    <location>
        <begin position="35"/>
        <end position="55"/>
    </location>
</feature>
<accession>A0ABW4GPK9</accession>
<comment type="caution">
    <text evidence="2">The sequence shown here is derived from an EMBL/GenBank/DDBJ whole genome shotgun (WGS) entry which is preliminary data.</text>
</comment>
<dbReference type="EMBL" id="JBHUCM010000043">
    <property type="protein sequence ID" value="MFD1544256.1"/>
    <property type="molecule type" value="Genomic_DNA"/>
</dbReference>
<feature type="transmembrane region" description="Helical" evidence="1">
    <location>
        <begin position="132"/>
        <end position="156"/>
    </location>
</feature>
<keyword evidence="1" id="KW-0472">Membrane</keyword>